<proteinExistence type="predicted"/>
<organism evidence="1">
    <name type="scientific">Rhizophora mucronata</name>
    <name type="common">Asiatic mangrove</name>
    <dbReference type="NCBI Taxonomy" id="61149"/>
    <lineage>
        <taxon>Eukaryota</taxon>
        <taxon>Viridiplantae</taxon>
        <taxon>Streptophyta</taxon>
        <taxon>Embryophyta</taxon>
        <taxon>Tracheophyta</taxon>
        <taxon>Spermatophyta</taxon>
        <taxon>Magnoliopsida</taxon>
        <taxon>eudicotyledons</taxon>
        <taxon>Gunneridae</taxon>
        <taxon>Pentapetalae</taxon>
        <taxon>rosids</taxon>
        <taxon>fabids</taxon>
        <taxon>Malpighiales</taxon>
        <taxon>Rhizophoraceae</taxon>
        <taxon>Rhizophora</taxon>
    </lineage>
</organism>
<sequence>MLLKRQDKLSGNYGPMPTLKTLYIFQKNPTISINARPKHIYRHWFH</sequence>
<reference evidence="1" key="1">
    <citation type="submission" date="2018-02" db="EMBL/GenBank/DDBJ databases">
        <title>Rhizophora mucronata_Transcriptome.</title>
        <authorList>
            <person name="Meera S.P."/>
            <person name="Sreeshan A."/>
            <person name="Augustine A."/>
        </authorList>
    </citation>
    <scope>NUCLEOTIDE SEQUENCE</scope>
    <source>
        <tissue evidence="1">Leaf</tissue>
    </source>
</reference>
<protein>
    <submittedName>
        <fullName evidence="1">Uncharacterized protein</fullName>
    </submittedName>
</protein>
<accession>A0A2P2QFC9</accession>
<dbReference type="AlphaFoldDB" id="A0A2P2QFC9"/>
<dbReference type="EMBL" id="GGEC01085215">
    <property type="protein sequence ID" value="MBX65699.1"/>
    <property type="molecule type" value="Transcribed_RNA"/>
</dbReference>
<evidence type="ECO:0000313" key="1">
    <source>
        <dbReference type="EMBL" id="MBX65699.1"/>
    </source>
</evidence>
<name>A0A2P2QFC9_RHIMU</name>